<proteinExistence type="inferred from homology"/>
<dbReference type="RefSeq" id="WP_188607114.1">
    <property type="nucleotide sequence ID" value="NZ_BMGG01000001.1"/>
</dbReference>
<dbReference type="SUPFAM" id="SSF51621">
    <property type="entry name" value="Phosphoenolpyruvate/pyruvate domain"/>
    <property type="match status" value="1"/>
</dbReference>
<dbReference type="Pfam" id="PF03328">
    <property type="entry name" value="HpcH_HpaI"/>
    <property type="match status" value="1"/>
</dbReference>
<dbReference type="InterPro" id="IPR050251">
    <property type="entry name" value="HpcH-HpaI_aldolase"/>
</dbReference>
<dbReference type="EMBL" id="BMGG01000001">
    <property type="protein sequence ID" value="GGC45032.1"/>
    <property type="molecule type" value="Genomic_DNA"/>
</dbReference>
<feature type="domain" description="HpcH/HpaI aldolase/citrate lyase" evidence="4">
    <location>
        <begin position="21"/>
        <end position="244"/>
    </location>
</feature>
<gene>
    <name evidence="5" type="ORF">GCM10010994_00230</name>
</gene>
<dbReference type="GO" id="GO:0046872">
    <property type="term" value="F:metal ion binding"/>
    <property type="evidence" value="ECO:0007669"/>
    <property type="project" value="UniProtKB-KW"/>
</dbReference>
<dbReference type="GO" id="GO:0016832">
    <property type="term" value="F:aldehyde-lyase activity"/>
    <property type="evidence" value="ECO:0007669"/>
    <property type="project" value="TreeGrafter"/>
</dbReference>
<evidence type="ECO:0000256" key="1">
    <source>
        <dbReference type="ARBA" id="ARBA00005568"/>
    </source>
</evidence>
<reference evidence="5" key="1">
    <citation type="journal article" date="2014" name="Int. J. Syst. Evol. Microbiol.">
        <title>Complete genome sequence of Corynebacterium casei LMG S-19264T (=DSM 44701T), isolated from a smear-ripened cheese.</title>
        <authorList>
            <consortium name="US DOE Joint Genome Institute (JGI-PGF)"/>
            <person name="Walter F."/>
            <person name="Albersmeier A."/>
            <person name="Kalinowski J."/>
            <person name="Ruckert C."/>
        </authorList>
    </citation>
    <scope>NUCLEOTIDE SEQUENCE</scope>
    <source>
        <strain evidence="5">CGMCC 1.12919</strain>
    </source>
</reference>
<dbReference type="InterPro" id="IPR005000">
    <property type="entry name" value="Aldolase/citrate-lyase_domain"/>
</dbReference>
<keyword evidence="2" id="KW-0479">Metal-binding</keyword>
<comment type="similarity">
    <text evidence="1">Belongs to the HpcH/HpaI aldolase family.</text>
</comment>
<sequence length="256" mass="26363">MTVYAAFADRLRRGDSTFTAWVGWPEPMVAGALAQAGYDAVTLDMQHGAIDYLGVLRSIPLIMAADRPAVVRIPVGEFATASRLLDAGAAAIIAPMVNSAADARALVAFTKLPPVGQRSWSPYAALPLSGLTAAAYLAGGNALVRVFAMVETREALGALDDILAVDGIDGIFVGPSDLSIALSDGAQVDAEAPAVEEALDHVVARCRAAGKVPGVYAITAQRAKTLAARGFVFIAVGSDGLLLHSAARQAIGILRG</sequence>
<evidence type="ECO:0000259" key="4">
    <source>
        <dbReference type="Pfam" id="PF03328"/>
    </source>
</evidence>
<evidence type="ECO:0000313" key="5">
    <source>
        <dbReference type="EMBL" id="GGC45032.1"/>
    </source>
</evidence>
<dbReference type="AlphaFoldDB" id="A0A916TWX7"/>
<evidence type="ECO:0000256" key="2">
    <source>
        <dbReference type="ARBA" id="ARBA00022723"/>
    </source>
</evidence>
<dbReference type="InterPro" id="IPR015813">
    <property type="entry name" value="Pyrv/PenolPyrv_kinase-like_dom"/>
</dbReference>
<keyword evidence="6" id="KW-1185">Reference proteome</keyword>
<dbReference type="PANTHER" id="PTHR30502:SF0">
    <property type="entry name" value="PHOSPHOENOLPYRUVATE CARBOXYLASE FAMILY PROTEIN"/>
    <property type="match status" value="1"/>
</dbReference>
<dbReference type="PANTHER" id="PTHR30502">
    <property type="entry name" value="2-KETO-3-DEOXY-L-RHAMNONATE ALDOLASE"/>
    <property type="match status" value="1"/>
</dbReference>
<name>A0A916TWX7_9HYPH</name>
<dbReference type="Gene3D" id="3.20.20.60">
    <property type="entry name" value="Phosphoenolpyruvate-binding domains"/>
    <property type="match status" value="1"/>
</dbReference>
<dbReference type="Proteomes" id="UP000637002">
    <property type="component" value="Unassembled WGS sequence"/>
</dbReference>
<organism evidence="5 6">
    <name type="scientific">Chelatococcus reniformis</name>
    <dbReference type="NCBI Taxonomy" id="1494448"/>
    <lineage>
        <taxon>Bacteria</taxon>
        <taxon>Pseudomonadati</taxon>
        <taxon>Pseudomonadota</taxon>
        <taxon>Alphaproteobacteria</taxon>
        <taxon>Hyphomicrobiales</taxon>
        <taxon>Chelatococcaceae</taxon>
        <taxon>Chelatococcus</taxon>
    </lineage>
</organism>
<keyword evidence="3" id="KW-0456">Lyase</keyword>
<protein>
    <submittedName>
        <fullName evidence="5">2,4-dihydroxyhept-2-ene-1,7-dioic acid aldolase</fullName>
    </submittedName>
</protein>
<dbReference type="InterPro" id="IPR040442">
    <property type="entry name" value="Pyrv_kinase-like_dom_sf"/>
</dbReference>
<comment type="caution">
    <text evidence="5">The sequence shown here is derived from an EMBL/GenBank/DDBJ whole genome shotgun (WGS) entry which is preliminary data.</text>
</comment>
<accession>A0A916TWX7</accession>
<reference evidence="5" key="2">
    <citation type="submission" date="2020-09" db="EMBL/GenBank/DDBJ databases">
        <authorList>
            <person name="Sun Q."/>
            <person name="Zhou Y."/>
        </authorList>
    </citation>
    <scope>NUCLEOTIDE SEQUENCE</scope>
    <source>
        <strain evidence="5">CGMCC 1.12919</strain>
    </source>
</reference>
<dbReference type="GO" id="GO:0005737">
    <property type="term" value="C:cytoplasm"/>
    <property type="evidence" value="ECO:0007669"/>
    <property type="project" value="TreeGrafter"/>
</dbReference>
<evidence type="ECO:0000313" key="6">
    <source>
        <dbReference type="Proteomes" id="UP000637002"/>
    </source>
</evidence>
<evidence type="ECO:0000256" key="3">
    <source>
        <dbReference type="ARBA" id="ARBA00023239"/>
    </source>
</evidence>